<reference evidence="2" key="1">
    <citation type="journal article" date="2022" name="Int. J. Mol. Sci.">
        <title>Draft Genome of Tanacetum Coccineum: Genomic Comparison of Closely Related Tanacetum-Family Plants.</title>
        <authorList>
            <person name="Yamashiro T."/>
            <person name="Shiraishi A."/>
            <person name="Nakayama K."/>
            <person name="Satake H."/>
        </authorList>
    </citation>
    <scope>NUCLEOTIDE SEQUENCE</scope>
</reference>
<proteinExistence type="predicted"/>
<organism evidence="2 3">
    <name type="scientific">Tanacetum coccineum</name>
    <dbReference type="NCBI Taxonomy" id="301880"/>
    <lineage>
        <taxon>Eukaryota</taxon>
        <taxon>Viridiplantae</taxon>
        <taxon>Streptophyta</taxon>
        <taxon>Embryophyta</taxon>
        <taxon>Tracheophyta</taxon>
        <taxon>Spermatophyta</taxon>
        <taxon>Magnoliopsida</taxon>
        <taxon>eudicotyledons</taxon>
        <taxon>Gunneridae</taxon>
        <taxon>Pentapetalae</taxon>
        <taxon>asterids</taxon>
        <taxon>campanulids</taxon>
        <taxon>Asterales</taxon>
        <taxon>Asteraceae</taxon>
        <taxon>Asteroideae</taxon>
        <taxon>Anthemideae</taxon>
        <taxon>Anthemidinae</taxon>
        <taxon>Tanacetum</taxon>
    </lineage>
</organism>
<feature type="compositionally biased region" description="Polar residues" evidence="1">
    <location>
        <begin position="95"/>
        <end position="109"/>
    </location>
</feature>
<reference evidence="2" key="2">
    <citation type="submission" date="2022-01" db="EMBL/GenBank/DDBJ databases">
        <authorList>
            <person name="Yamashiro T."/>
            <person name="Shiraishi A."/>
            <person name="Satake H."/>
            <person name="Nakayama K."/>
        </authorList>
    </citation>
    <scope>NUCLEOTIDE SEQUENCE</scope>
</reference>
<dbReference type="Proteomes" id="UP001151760">
    <property type="component" value="Unassembled WGS sequence"/>
</dbReference>
<evidence type="ECO:0000313" key="3">
    <source>
        <dbReference type="Proteomes" id="UP001151760"/>
    </source>
</evidence>
<sequence length="213" mass="24168">MCILALIKFTSEPIVIKHVVKNSEAKASEAKPKVVRKNNGAPIIEDWVLDSEEENVSQTKIEKKTVKSSFAKIKFVKPKQQEKTARKSVNHVKQNRQNTHTPRGNQRNWNNMMSQRLGINAARHNLLLLLEVNAARHNLLLLLKVNAARHKLTTVKTVNGEVQLQALVDGKKIIITESTVRRDFQLEDAEGVDYLPNSTIFKQLTLMGYEKIS</sequence>
<evidence type="ECO:0000256" key="1">
    <source>
        <dbReference type="SAM" id="MobiDB-lite"/>
    </source>
</evidence>
<keyword evidence="3" id="KW-1185">Reference proteome</keyword>
<name>A0ABQ4YAP9_9ASTR</name>
<feature type="region of interest" description="Disordered" evidence="1">
    <location>
        <begin position="77"/>
        <end position="109"/>
    </location>
</feature>
<gene>
    <name evidence="2" type="ORF">Tco_0707232</name>
</gene>
<protein>
    <submittedName>
        <fullName evidence="2">Uncharacterized protein</fullName>
    </submittedName>
</protein>
<accession>A0ABQ4YAP9</accession>
<comment type="caution">
    <text evidence="2">The sequence shown here is derived from an EMBL/GenBank/DDBJ whole genome shotgun (WGS) entry which is preliminary data.</text>
</comment>
<evidence type="ECO:0000313" key="2">
    <source>
        <dbReference type="EMBL" id="GJS74391.1"/>
    </source>
</evidence>
<dbReference type="EMBL" id="BQNB010010227">
    <property type="protein sequence ID" value="GJS74391.1"/>
    <property type="molecule type" value="Genomic_DNA"/>
</dbReference>